<evidence type="ECO:0000313" key="1">
    <source>
        <dbReference type="EMBL" id="CBI66432.1"/>
    </source>
</evidence>
<reference evidence="1 2" key="1">
    <citation type="journal article" date="2010" name="BMC Genomics">
        <title>Sequencing, annotation, and comparative genome analysis of the gerbil-adapted Helicobacter pylori strain B8.</title>
        <authorList>
            <person name="Farnbacher M."/>
            <person name="Jahns T."/>
            <person name="Willrodt D."/>
            <person name="Daniel R."/>
            <person name="Haas R."/>
            <person name="Goesmann A."/>
            <person name="Kurtz S."/>
            <person name="Rieder G."/>
        </authorList>
    </citation>
    <scope>NUCLEOTIDE SEQUENCE [LARGE SCALE GENOMIC DNA]</scope>
    <source>
        <strain evidence="1 2">B8</strain>
    </source>
</reference>
<protein>
    <submittedName>
        <fullName evidence="1">Uncharacterized protein</fullName>
    </submittedName>
</protein>
<dbReference type="Proteomes" id="UP000007091">
    <property type="component" value="Chromosome"/>
</dbReference>
<dbReference type="AlphaFoldDB" id="D7FE25"/>
<dbReference type="HOGENOM" id="CLU_3382222_0_0_7"/>
<organism evidence="1 2">
    <name type="scientific">Helicobacter pylori (strain B8)</name>
    <dbReference type="NCBI Taxonomy" id="693745"/>
    <lineage>
        <taxon>Bacteria</taxon>
        <taxon>Pseudomonadati</taxon>
        <taxon>Campylobacterota</taxon>
        <taxon>Epsilonproteobacteria</taxon>
        <taxon>Campylobacterales</taxon>
        <taxon>Helicobacteraceae</taxon>
        <taxon>Helicobacter</taxon>
    </lineage>
</organism>
<gene>
    <name evidence="1" type="ordered locus">HPB8_875</name>
</gene>
<proteinExistence type="predicted"/>
<evidence type="ECO:0000313" key="2">
    <source>
        <dbReference type="Proteomes" id="UP000007091"/>
    </source>
</evidence>
<name>D7FE25_HELP3</name>
<accession>D7FE25</accession>
<sequence>MNYHNMIKKILILIFKKLLKMFQKKAVVYARKL</sequence>
<dbReference type="EMBL" id="FN598874">
    <property type="protein sequence ID" value="CBI66432.1"/>
    <property type="molecule type" value="Genomic_DNA"/>
</dbReference>
<dbReference type="KEGG" id="hpl:HPB8_875"/>